<accession>A0ABD4TSF4</accession>
<evidence type="ECO:0000313" key="2">
    <source>
        <dbReference type="EMBL" id="MCQ4614580.1"/>
    </source>
</evidence>
<dbReference type="AlphaFoldDB" id="A0ABD4TSF4"/>
<dbReference type="EMBL" id="JAGPYW010000007">
    <property type="protein sequence ID" value="MCQ4614580.1"/>
    <property type="molecule type" value="Genomic_DNA"/>
</dbReference>
<protein>
    <submittedName>
        <fullName evidence="2">WhiB family transcriptional regulator</fullName>
    </submittedName>
</protein>
<sequence>MGTKPAGVAPIDRERSPKKDLAKQVALPEFFADAACATAGLAGAWDASIHGETDEDRTQRQCEAISVCKRCPIAEQCYQFALENVECKGIWGGVLFVKNRQNRPAASA</sequence>
<evidence type="ECO:0000259" key="1">
    <source>
        <dbReference type="PROSITE" id="PS51674"/>
    </source>
</evidence>
<reference evidence="2 3" key="1">
    <citation type="submission" date="2021-04" db="EMBL/GenBank/DDBJ databases">
        <title>Corynebacterium genitalium sp. nov. and Corynebacterium genitalium sp. nov., two new species of the genus Corynebacterium.</title>
        <authorList>
            <person name="Jaen-Luchoro D."/>
            <person name="Pinyeiro-Iglesias B."/>
            <person name="Al-Shaer S."/>
            <person name="Karlsson R."/>
            <person name="Gonzales-Siles L."/>
            <person name="Cardew S."/>
            <person name="Jensie-Markopolous S."/>
            <person name="Ohlen M."/>
            <person name="Inganas E."/>
            <person name="Moore E.R.B."/>
        </authorList>
    </citation>
    <scope>NUCLEOTIDE SEQUENCE [LARGE SCALE GENOMIC DNA]</scope>
    <source>
        <strain evidence="2 3">CCUG 55013</strain>
    </source>
</reference>
<comment type="caution">
    <text evidence="2">The sequence shown here is derived from an EMBL/GenBank/DDBJ whole genome shotgun (WGS) entry which is preliminary data.</text>
</comment>
<dbReference type="InterPro" id="IPR034768">
    <property type="entry name" value="4FE4S_WBL"/>
</dbReference>
<gene>
    <name evidence="2" type="ORF">KBX22_07540</name>
</gene>
<dbReference type="RefSeq" id="WP_256001000.1">
    <property type="nucleotide sequence ID" value="NZ_JAGPYW010000007.1"/>
</dbReference>
<dbReference type="Proteomes" id="UP001205080">
    <property type="component" value="Unassembled WGS sequence"/>
</dbReference>
<proteinExistence type="predicted"/>
<organism evidence="2 3">
    <name type="scientific">Corynebacterium pseudogenitalium</name>
    <dbReference type="NCBI Taxonomy" id="38303"/>
    <lineage>
        <taxon>Bacteria</taxon>
        <taxon>Bacillati</taxon>
        <taxon>Actinomycetota</taxon>
        <taxon>Actinomycetes</taxon>
        <taxon>Mycobacteriales</taxon>
        <taxon>Corynebacteriaceae</taxon>
        <taxon>Corynebacterium</taxon>
    </lineage>
</organism>
<dbReference type="Pfam" id="PF02467">
    <property type="entry name" value="Whib"/>
    <property type="match status" value="1"/>
</dbReference>
<feature type="domain" description="4Fe-4S Wbl-type" evidence="1">
    <location>
        <begin position="35"/>
        <end position="101"/>
    </location>
</feature>
<name>A0ABD4TSF4_9CORY</name>
<evidence type="ECO:0000313" key="3">
    <source>
        <dbReference type="Proteomes" id="UP001205080"/>
    </source>
</evidence>
<dbReference type="PROSITE" id="PS51674">
    <property type="entry name" value="4FE4S_WBL"/>
    <property type="match status" value="1"/>
</dbReference>